<feature type="transmembrane region" description="Helical" evidence="7">
    <location>
        <begin position="114"/>
        <end position="139"/>
    </location>
</feature>
<reference evidence="9 10" key="1">
    <citation type="submission" date="2014-07" db="EMBL/GenBank/DDBJ databases">
        <title>Draft genome of Clostridium celerecrescens 152B isolated from sediments associated with methane hydrate from Krishna Godavari basin.</title>
        <authorList>
            <person name="Honkalas V.S."/>
            <person name="Dabir A.P."/>
            <person name="Arora P."/>
            <person name="Dhakephalkar P.K."/>
        </authorList>
    </citation>
    <scope>NUCLEOTIDE SEQUENCE [LARGE SCALE GENOMIC DNA]</scope>
    <source>
        <strain evidence="9 10">152B</strain>
    </source>
</reference>
<dbReference type="SUPFAM" id="SSF161098">
    <property type="entry name" value="MetI-like"/>
    <property type="match status" value="1"/>
</dbReference>
<comment type="subcellular location">
    <subcellularLocation>
        <location evidence="1 7">Cell membrane</location>
        <topology evidence="1 7">Multi-pass membrane protein</topology>
    </subcellularLocation>
</comment>
<gene>
    <name evidence="9" type="ORF">IO98_18320</name>
</gene>
<keyword evidence="5 7" id="KW-1133">Transmembrane helix</keyword>
<proteinExistence type="inferred from homology"/>
<evidence type="ECO:0000313" key="9">
    <source>
        <dbReference type="EMBL" id="KEZ88429.1"/>
    </source>
</evidence>
<evidence type="ECO:0000259" key="8">
    <source>
        <dbReference type="PROSITE" id="PS50928"/>
    </source>
</evidence>
<evidence type="ECO:0000313" key="10">
    <source>
        <dbReference type="Proteomes" id="UP000028525"/>
    </source>
</evidence>
<evidence type="ECO:0000256" key="5">
    <source>
        <dbReference type="ARBA" id="ARBA00022989"/>
    </source>
</evidence>
<dbReference type="PANTHER" id="PTHR30193:SF37">
    <property type="entry name" value="INNER MEMBRANE ABC TRANSPORTER PERMEASE PROTEIN YCJO"/>
    <property type="match status" value="1"/>
</dbReference>
<keyword evidence="10" id="KW-1185">Reference proteome</keyword>
<protein>
    <submittedName>
        <fullName evidence="9">Glycerol-3-phosphate ABC transporter permease</fullName>
    </submittedName>
</protein>
<evidence type="ECO:0000256" key="1">
    <source>
        <dbReference type="ARBA" id="ARBA00004651"/>
    </source>
</evidence>
<dbReference type="AlphaFoldDB" id="A0A084JHJ5"/>
<evidence type="ECO:0000256" key="3">
    <source>
        <dbReference type="ARBA" id="ARBA00022475"/>
    </source>
</evidence>
<dbReference type="Gene3D" id="1.10.3720.10">
    <property type="entry name" value="MetI-like"/>
    <property type="match status" value="1"/>
</dbReference>
<keyword evidence="4 7" id="KW-0812">Transmembrane</keyword>
<comment type="similarity">
    <text evidence="7">Belongs to the binding-protein-dependent transport system permease family.</text>
</comment>
<dbReference type="InterPro" id="IPR000515">
    <property type="entry name" value="MetI-like"/>
</dbReference>
<feature type="transmembrane region" description="Helical" evidence="7">
    <location>
        <begin position="257"/>
        <end position="279"/>
    </location>
</feature>
<name>A0A084JHJ5_9FIRM</name>
<evidence type="ECO:0000256" key="4">
    <source>
        <dbReference type="ARBA" id="ARBA00022692"/>
    </source>
</evidence>
<dbReference type="InterPro" id="IPR051393">
    <property type="entry name" value="ABC_transporter_permease"/>
</dbReference>
<evidence type="ECO:0000256" key="6">
    <source>
        <dbReference type="ARBA" id="ARBA00023136"/>
    </source>
</evidence>
<dbReference type="PANTHER" id="PTHR30193">
    <property type="entry name" value="ABC TRANSPORTER PERMEASE PROTEIN"/>
    <property type="match status" value="1"/>
</dbReference>
<dbReference type="CDD" id="cd06261">
    <property type="entry name" value="TM_PBP2"/>
    <property type="match status" value="1"/>
</dbReference>
<dbReference type="PROSITE" id="PS50928">
    <property type="entry name" value="ABC_TM1"/>
    <property type="match status" value="1"/>
</dbReference>
<sequence>MKKKQFFRVIEPYLYLLPAMFFFSAFLFWPFLKTIWLSFAMTTPLGAVSSFVGLGNYLSIFTSQAFQNSLFVSFKYAVMTVTCSIVMGFILAIISNEDIKGKNLFRTFYALPMAISAAAASVVFMFIFHSSLGIINKVLGTHIGWLTDPKYALNAVTIVTVWMNIGLNFIFLTAALQSVPLDLYECAAIEGAGFFAKHKHITIPCISPTLFFLLIINVINALQAYAQVKLMTQGGPSGSTNVIVYQIYQEAFMNSRFGMACAESIVLFIILMVLTLIQFRLEKKVTY</sequence>
<evidence type="ECO:0000256" key="2">
    <source>
        <dbReference type="ARBA" id="ARBA00022448"/>
    </source>
</evidence>
<feature type="transmembrane region" description="Helical" evidence="7">
    <location>
        <begin position="35"/>
        <end position="58"/>
    </location>
</feature>
<organism evidence="9 10">
    <name type="scientific">Lacrimispora celerecrescens</name>
    <dbReference type="NCBI Taxonomy" id="29354"/>
    <lineage>
        <taxon>Bacteria</taxon>
        <taxon>Bacillati</taxon>
        <taxon>Bacillota</taxon>
        <taxon>Clostridia</taxon>
        <taxon>Lachnospirales</taxon>
        <taxon>Lachnospiraceae</taxon>
        <taxon>Lacrimispora</taxon>
    </lineage>
</organism>
<keyword evidence="3" id="KW-1003">Cell membrane</keyword>
<feature type="transmembrane region" description="Helical" evidence="7">
    <location>
        <begin position="70"/>
        <end position="94"/>
    </location>
</feature>
<dbReference type="STRING" id="29354.IO98_18320"/>
<dbReference type="RefSeq" id="WP_038283567.1">
    <property type="nucleotide sequence ID" value="NZ_JPME01000024.1"/>
</dbReference>
<feature type="transmembrane region" description="Helical" evidence="7">
    <location>
        <begin position="12"/>
        <end position="29"/>
    </location>
</feature>
<keyword evidence="2 7" id="KW-0813">Transport</keyword>
<feature type="transmembrane region" description="Helical" evidence="7">
    <location>
        <begin position="151"/>
        <end position="175"/>
    </location>
</feature>
<dbReference type="OrthoDB" id="42615at2"/>
<comment type="caution">
    <text evidence="9">The sequence shown here is derived from an EMBL/GenBank/DDBJ whole genome shotgun (WGS) entry which is preliminary data.</text>
</comment>
<dbReference type="GO" id="GO:0005886">
    <property type="term" value="C:plasma membrane"/>
    <property type="evidence" value="ECO:0007669"/>
    <property type="project" value="UniProtKB-SubCell"/>
</dbReference>
<feature type="transmembrane region" description="Helical" evidence="7">
    <location>
        <begin position="201"/>
        <end position="222"/>
    </location>
</feature>
<keyword evidence="6 7" id="KW-0472">Membrane</keyword>
<dbReference type="InterPro" id="IPR035906">
    <property type="entry name" value="MetI-like_sf"/>
</dbReference>
<accession>A0A084JHJ5</accession>
<dbReference type="Proteomes" id="UP000028525">
    <property type="component" value="Unassembled WGS sequence"/>
</dbReference>
<evidence type="ECO:0000256" key="7">
    <source>
        <dbReference type="RuleBase" id="RU363032"/>
    </source>
</evidence>
<dbReference type="GO" id="GO:0055085">
    <property type="term" value="P:transmembrane transport"/>
    <property type="evidence" value="ECO:0007669"/>
    <property type="project" value="InterPro"/>
</dbReference>
<dbReference type="Pfam" id="PF00528">
    <property type="entry name" value="BPD_transp_1"/>
    <property type="match status" value="1"/>
</dbReference>
<feature type="domain" description="ABC transmembrane type-1" evidence="8">
    <location>
        <begin position="70"/>
        <end position="278"/>
    </location>
</feature>
<dbReference type="EMBL" id="JPME01000024">
    <property type="protein sequence ID" value="KEZ88429.1"/>
    <property type="molecule type" value="Genomic_DNA"/>
</dbReference>